<evidence type="ECO:0000313" key="3">
    <source>
        <dbReference type="Proteomes" id="UP000287166"/>
    </source>
</evidence>
<sequence>MSSSASPSASPSGITLPSLRSLGLFDIHQFRRSEVPPICKLHERNDQPTETSRNLKLNESNDLPNSKRRAVATPIVTRQNGYMRSRQSSVSSTLSTSSRETSPASVEAAPNREPNVDLVLTTWDKVDAILVVPPPAISDPLSPAPTLSSSRNQGFDRPLLFVGMPGLMQLRSSIHRFGDARFHPYRMVKRERRRPATAAPAAAHV</sequence>
<dbReference type="EMBL" id="BFAD01000005">
    <property type="protein sequence ID" value="GBE83775.1"/>
    <property type="molecule type" value="Genomic_DNA"/>
</dbReference>
<evidence type="ECO:0000313" key="2">
    <source>
        <dbReference type="EMBL" id="GBE83775.1"/>
    </source>
</evidence>
<feature type="region of interest" description="Disordered" evidence="1">
    <location>
        <begin position="38"/>
        <end position="110"/>
    </location>
</feature>
<feature type="compositionally biased region" description="Basic and acidic residues" evidence="1">
    <location>
        <begin position="38"/>
        <end position="47"/>
    </location>
</feature>
<proteinExistence type="predicted"/>
<dbReference type="GeneID" id="38780692"/>
<feature type="compositionally biased region" description="Low complexity" evidence="1">
    <location>
        <begin position="84"/>
        <end position="102"/>
    </location>
</feature>
<gene>
    <name evidence="2" type="ORF">SCP_0508310</name>
</gene>
<reference evidence="2 3" key="1">
    <citation type="journal article" date="2018" name="Sci. Rep.">
        <title>Genome sequence of the cauliflower mushroom Sparassis crispa (Hanabiratake) and its association with beneficial usage.</title>
        <authorList>
            <person name="Kiyama R."/>
            <person name="Furutani Y."/>
            <person name="Kawaguchi K."/>
            <person name="Nakanishi T."/>
        </authorList>
    </citation>
    <scope>NUCLEOTIDE SEQUENCE [LARGE SCALE GENOMIC DNA]</scope>
</reference>
<keyword evidence="3" id="KW-1185">Reference proteome</keyword>
<comment type="caution">
    <text evidence="2">The sequence shown here is derived from an EMBL/GenBank/DDBJ whole genome shotgun (WGS) entry which is preliminary data.</text>
</comment>
<dbReference type="InParanoid" id="A0A401GNI1"/>
<accession>A0A401GNI1</accession>
<dbReference type="AlphaFoldDB" id="A0A401GNI1"/>
<feature type="compositionally biased region" description="Polar residues" evidence="1">
    <location>
        <begin position="48"/>
        <end position="64"/>
    </location>
</feature>
<organism evidence="2 3">
    <name type="scientific">Sparassis crispa</name>
    <dbReference type="NCBI Taxonomy" id="139825"/>
    <lineage>
        <taxon>Eukaryota</taxon>
        <taxon>Fungi</taxon>
        <taxon>Dikarya</taxon>
        <taxon>Basidiomycota</taxon>
        <taxon>Agaricomycotina</taxon>
        <taxon>Agaricomycetes</taxon>
        <taxon>Polyporales</taxon>
        <taxon>Sparassidaceae</taxon>
        <taxon>Sparassis</taxon>
    </lineage>
</organism>
<protein>
    <submittedName>
        <fullName evidence="2">Uncharacterized protein</fullName>
    </submittedName>
</protein>
<name>A0A401GNI1_9APHY</name>
<dbReference type="Proteomes" id="UP000287166">
    <property type="component" value="Unassembled WGS sequence"/>
</dbReference>
<dbReference type="RefSeq" id="XP_027614688.1">
    <property type="nucleotide sequence ID" value="XM_027758887.1"/>
</dbReference>
<evidence type="ECO:0000256" key="1">
    <source>
        <dbReference type="SAM" id="MobiDB-lite"/>
    </source>
</evidence>